<dbReference type="EMBL" id="CATNWA010020083">
    <property type="protein sequence ID" value="CAI9616595.1"/>
    <property type="molecule type" value="Genomic_DNA"/>
</dbReference>
<gene>
    <name evidence="2" type="ORF">SPARVUS_LOCUS15405302</name>
</gene>
<dbReference type="Gene3D" id="2.60.40.10">
    <property type="entry name" value="Immunoglobulins"/>
    <property type="match status" value="1"/>
</dbReference>
<evidence type="ECO:0000259" key="1">
    <source>
        <dbReference type="Pfam" id="PF24507"/>
    </source>
</evidence>
<dbReference type="PANTHER" id="PTHR23053:SF0">
    <property type="entry name" value="HYDROCEPHALUS-INDUCING PROTEIN HOMOLOG"/>
    <property type="match status" value="1"/>
</dbReference>
<protein>
    <recommendedName>
        <fullName evidence="1">CFAP65 fourth Ig-like domain-containing protein</fullName>
    </recommendedName>
</protein>
<dbReference type="Pfam" id="PF24507">
    <property type="entry name" value="Ig_CFAP65_4th"/>
    <property type="match status" value="1"/>
</dbReference>
<keyword evidence="3" id="KW-1185">Reference proteome</keyword>
<evidence type="ECO:0000313" key="2">
    <source>
        <dbReference type="EMBL" id="CAI9616595.1"/>
    </source>
</evidence>
<proteinExistence type="predicted"/>
<dbReference type="InterPro" id="IPR033305">
    <property type="entry name" value="Hydin-like"/>
</dbReference>
<dbReference type="Proteomes" id="UP001162483">
    <property type="component" value="Unassembled WGS sequence"/>
</dbReference>
<reference evidence="2" key="1">
    <citation type="submission" date="2023-05" db="EMBL/GenBank/DDBJ databases">
        <authorList>
            <person name="Stuckert A."/>
        </authorList>
    </citation>
    <scope>NUCLEOTIDE SEQUENCE</scope>
</reference>
<sequence>MECDGAVRSLLVVRGSSQGLELSLDQEYITFGAVVLKSQATRRIVLSNSGELGARFQWDIKKFQPEFSISPVSGYITAGSEVTFDVTFHPRETRTDIHYENLPCLIEGNKTLTLTLFGSCVELQSTKEVVNFQCQVRSTQTQTIHLSNKTNEIWNLHPIIDGEHWRGPEVITVEPTSRANPMRSPTTHWS</sequence>
<accession>A0ABN9H4N4</accession>
<organism evidence="2 3">
    <name type="scientific">Staurois parvus</name>
    <dbReference type="NCBI Taxonomy" id="386267"/>
    <lineage>
        <taxon>Eukaryota</taxon>
        <taxon>Metazoa</taxon>
        <taxon>Chordata</taxon>
        <taxon>Craniata</taxon>
        <taxon>Vertebrata</taxon>
        <taxon>Euteleostomi</taxon>
        <taxon>Amphibia</taxon>
        <taxon>Batrachia</taxon>
        <taxon>Anura</taxon>
        <taxon>Neobatrachia</taxon>
        <taxon>Ranoidea</taxon>
        <taxon>Ranidae</taxon>
        <taxon>Staurois</taxon>
    </lineage>
</organism>
<dbReference type="PANTHER" id="PTHR23053">
    <property type="entry name" value="DLEC1 DELETED IN LUNG AND ESOPHAGEAL CANCER 1"/>
    <property type="match status" value="1"/>
</dbReference>
<evidence type="ECO:0000313" key="3">
    <source>
        <dbReference type="Proteomes" id="UP001162483"/>
    </source>
</evidence>
<comment type="caution">
    <text evidence="2">The sequence shown here is derived from an EMBL/GenBank/DDBJ whole genome shotgun (WGS) entry which is preliminary data.</text>
</comment>
<name>A0ABN9H4N4_9NEOB</name>
<dbReference type="InterPro" id="IPR058536">
    <property type="entry name" value="Ig_CFAP65_4th"/>
</dbReference>
<dbReference type="InterPro" id="IPR013783">
    <property type="entry name" value="Ig-like_fold"/>
</dbReference>
<feature type="domain" description="CFAP65 fourth Ig-like" evidence="1">
    <location>
        <begin position="29"/>
        <end position="121"/>
    </location>
</feature>